<comment type="caution">
    <text evidence="4">The sequence shown here is derived from an EMBL/GenBank/DDBJ whole genome shotgun (WGS) entry which is preliminary data.</text>
</comment>
<evidence type="ECO:0000256" key="1">
    <source>
        <dbReference type="ARBA" id="ARBA00005254"/>
    </source>
</evidence>
<feature type="domain" description="FAS1-like dehydratase" evidence="3">
    <location>
        <begin position="22"/>
        <end position="137"/>
    </location>
</feature>
<protein>
    <recommendedName>
        <fullName evidence="6">MaoC-like domain-containing protein</fullName>
    </recommendedName>
</protein>
<evidence type="ECO:0008006" key="6">
    <source>
        <dbReference type="Google" id="ProtNLM"/>
    </source>
</evidence>
<dbReference type="Gene3D" id="3.10.129.10">
    <property type="entry name" value="Hotdog Thioesterase"/>
    <property type="match status" value="2"/>
</dbReference>
<dbReference type="EMBL" id="BAAAQD010000004">
    <property type="protein sequence ID" value="GAA1510571.1"/>
    <property type="molecule type" value="Genomic_DNA"/>
</dbReference>
<keyword evidence="5" id="KW-1185">Reference proteome</keyword>
<dbReference type="RefSeq" id="WP_344502073.1">
    <property type="nucleotide sequence ID" value="NZ_BAAAQD010000004.1"/>
</dbReference>
<proteinExistence type="inferred from homology"/>
<dbReference type="PANTHER" id="PTHR43841:SF3">
    <property type="entry name" value="(3R)-HYDROXYACYL-ACP DEHYDRATASE SUBUNIT HADB"/>
    <property type="match status" value="1"/>
</dbReference>
<evidence type="ECO:0000259" key="2">
    <source>
        <dbReference type="Pfam" id="PF01575"/>
    </source>
</evidence>
<gene>
    <name evidence="4" type="ORF">GCM10009827_025940</name>
</gene>
<dbReference type="PANTHER" id="PTHR43841">
    <property type="entry name" value="3-HYDROXYACYL-THIOESTER DEHYDRATASE HTDX-RELATED"/>
    <property type="match status" value="1"/>
</dbReference>
<feature type="domain" description="MaoC-like" evidence="2">
    <location>
        <begin position="162"/>
        <end position="256"/>
    </location>
</feature>
<dbReference type="InterPro" id="IPR039569">
    <property type="entry name" value="FAS1-like_DH_region"/>
</dbReference>
<dbReference type="SUPFAM" id="SSF54637">
    <property type="entry name" value="Thioesterase/thiol ester dehydrase-isomerase"/>
    <property type="match status" value="2"/>
</dbReference>
<accession>A0ABN2A4L9</accession>
<dbReference type="InterPro" id="IPR029069">
    <property type="entry name" value="HotDog_dom_sf"/>
</dbReference>
<dbReference type="Proteomes" id="UP001501470">
    <property type="component" value="Unassembled WGS sequence"/>
</dbReference>
<name>A0ABN2A4L9_9ACTN</name>
<sequence>MSSQSNSSGRLTDQDPVAAGAPFRFVVEEGKVHEFARATRSRCEEHLRPEDPLAPLTFLTASQLWMAPEHSAWHGVERDFRSVLHGEQEYVFHAGPLRAGDVLTARQFIERTYEKAGRRGGTMRFTDVVTRFWRAGEAEPAADMRTVTITVESTAGPAAAAPAAAPVAGDEPPLTVTDFVRYQGASGDFNPIHHDPGFARAAGYPGPFAVGMLAAGVAANRIAERAGTAAVRRLRIRFQSTAWPGDVLSYVVSEDGPTLSATVTRPDGSVHLTAVAERGAS</sequence>
<evidence type="ECO:0000259" key="3">
    <source>
        <dbReference type="Pfam" id="PF13452"/>
    </source>
</evidence>
<evidence type="ECO:0000313" key="4">
    <source>
        <dbReference type="EMBL" id="GAA1510571.1"/>
    </source>
</evidence>
<comment type="similarity">
    <text evidence="1">Belongs to the enoyl-CoA hydratase/isomerase family.</text>
</comment>
<dbReference type="Pfam" id="PF13452">
    <property type="entry name" value="FAS1_DH_region"/>
    <property type="match status" value="1"/>
</dbReference>
<dbReference type="InterPro" id="IPR002539">
    <property type="entry name" value="MaoC-like_dom"/>
</dbReference>
<reference evidence="4 5" key="1">
    <citation type="journal article" date="2019" name="Int. J. Syst. Evol. Microbiol.">
        <title>The Global Catalogue of Microorganisms (GCM) 10K type strain sequencing project: providing services to taxonomists for standard genome sequencing and annotation.</title>
        <authorList>
            <consortium name="The Broad Institute Genomics Platform"/>
            <consortium name="The Broad Institute Genome Sequencing Center for Infectious Disease"/>
            <person name="Wu L."/>
            <person name="Ma J."/>
        </authorList>
    </citation>
    <scope>NUCLEOTIDE SEQUENCE [LARGE SCALE GENOMIC DNA]</scope>
    <source>
        <strain evidence="4 5">JCM 15933</strain>
    </source>
</reference>
<evidence type="ECO:0000313" key="5">
    <source>
        <dbReference type="Proteomes" id="UP001501470"/>
    </source>
</evidence>
<dbReference type="Pfam" id="PF01575">
    <property type="entry name" value="MaoC_dehydratas"/>
    <property type="match status" value="1"/>
</dbReference>
<organism evidence="4 5">
    <name type="scientific">Dactylosporangium maewongense</name>
    <dbReference type="NCBI Taxonomy" id="634393"/>
    <lineage>
        <taxon>Bacteria</taxon>
        <taxon>Bacillati</taxon>
        <taxon>Actinomycetota</taxon>
        <taxon>Actinomycetes</taxon>
        <taxon>Micromonosporales</taxon>
        <taxon>Micromonosporaceae</taxon>
        <taxon>Dactylosporangium</taxon>
    </lineage>
</organism>